<dbReference type="AlphaFoldDB" id="A0A834T7X5"/>
<comment type="similarity">
    <text evidence="2">Belongs to the OSBP family.</text>
</comment>
<dbReference type="InterPro" id="IPR001849">
    <property type="entry name" value="PH_domain"/>
</dbReference>
<dbReference type="GO" id="GO:0032934">
    <property type="term" value="F:sterol binding"/>
    <property type="evidence" value="ECO:0007669"/>
    <property type="project" value="TreeGrafter"/>
</dbReference>
<organism evidence="9 10">
    <name type="scientific">Senna tora</name>
    <dbReference type="NCBI Taxonomy" id="362788"/>
    <lineage>
        <taxon>Eukaryota</taxon>
        <taxon>Viridiplantae</taxon>
        <taxon>Streptophyta</taxon>
        <taxon>Embryophyta</taxon>
        <taxon>Tracheophyta</taxon>
        <taxon>Spermatophyta</taxon>
        <taxon>Magnoliopsida</taxon>
        <taxon>eudicotyledons</taxon>
        <taxon>Gunneridae</taxon>
        <taxon>Pentapetalae</taxon>
        <taxon>rosids</taxon>
        <taxon>fabids</taxon>
        <taxon>Fabales</taxon>
        <taxon>Fabaceae</taxon>
        <taxon>Caesalpinioideae</taxon>
        <taxon>Cassia clade</taxon>
        <taxon>Senna</taxon>
    </lineage>
</organism>
<dbReference type="Proteomes" id="UP000634136">
    <property type="component" value="Unassembled WGS sequence"/>
</dbReference>
<dbReference type="GO" id="GO:0006869">
    <property type="term" value="P:lipid transport"/>
    <property type="evidence" value="ECO:0007669"/>
    <property type="project" value="UniProtKB-KW"/>
</dbReference>
<name>A0A834T7X5_9FABA</name>
<dbReference type="GO" id="GO:0016020">
    <property type="term" value="C:membrane"/>
    <property type="evidence" value="ECO:0007669"/>
    <property type="project" value="TreeGrafter"/>
</dbReference>
<evidence type="ECO:0000313" key="10">
    <source>
        <dbReference type="Proteomes" id="UP000634136"/>
    </source>
</evidence>
<feature type="compositionally biased region" description="Low complexity" evidence="7">
    <location>
        <begin position="37"/>
        <end position="49"/>
    </location>
</feature>
<dbReference type="GO" id="GO:0005829">
    <property type="term" value="C:cytosol"/>
    <property type="evidence" value="ECO:0007669"/>
    <property type="project" value="TreeGrafter"/>
</dbReference>
<keyword evidence="4" id="KW-0175">Coiled coil</keyword>
<dbReference type="OrthoDB" id="14833at2759"/>
<dbReference type="SUPFAM" id="SSF50729">
    <property type="entry name" value="PH domain-like"/>
    <property type="match status" value="1"/>
</dbReference>
<protein>
    <submittedName>
        <fullName evidence="9">Oxysterol-binding protein-related protein 1C-like isoform X1</fullName>
    </submittedName>
</protein>
<feature type="compositionally biased region" description="Pro residues" evidence="7">
    <location>
        <begin position="18"/>
        <end position="36"/>
    </location>
</feature>
<comment type="function">
    <text evidence="1">May be involved in the transport of sterols.</text>
</comment>
<dbReference type="FunFam" id="2.40.160.120:FF:000006">
    <property type="entry name" value="oxysterol-binding protein-related protein 1D isoform X1"/>
    <property type="match status" value="1"/>
</dbReference>
<dbReference type="PANTHER" id="PTHR10972">
    <property type="entry name" value="OXYSTEROL-BINDING PROTEIN-RELATED"/>
    <property type="match status" value="1"/>
</dbReference>
<dbReference type="CDD" id="cd13294">
    <property type="entry name" value="PH_ORP_plant"/>
    <property type="match status" value="1"/>
</dbReference>
<proteinExistence type="inferred from homology"/>
<evidence type="ECO:0000313" key="9">
    <source>
        <dbReference type="EMBL" id="KAF7816898.1"/>
    </source>
</evidence>
<sequence length="764" mass="88206">MHPFCCVSAVSDQSSPVKPSPPPFSNFNMPPLPPAASSPAIRSDSIPRPNNHHHHHSQSNHSFTDYGRLSQREQQQPVVDVKINDLVGNGISGILYKWVNYGKGWRPRWFVLQDGVLSYYKIHGPDRIIVNQETEKGSKVIGEESMRRISRNTNSHHHHFNQRRKPFGEIHLKVSTIRESRSDDKRFSIFTGTKRLHLRAETREDRVAWVEALQAVKDMFPRMSNSELMAPLDYLTISTEKLRQRLLEEGVSEAAIQDSEQIMRSEFAALQNQLVLLKQKQLLLIDTLRLLETEKVDLENTVVDESQRQWNDQEAATRLRQEKFSGKFLYDVLFSINKVSSFSSDEGMYAIESEEDLDPSIRSVGTSYPYVKRRKKLPDPIEKEKGVSLWSMIKDNIGKDLTKVCLPVYFNEPLSSLQKCYEEMEYSYLLDRAYEWGRRGNSLMRILNVAAFAVSGYASTEGRICKPFNPLLGETYEADYPDKGLRFFSEKVSHHPMIVACHCQGTGWKFWGDSNLKSKFWGRSIQLDPVGILTLEFDDGEVFQWSKVTTSIYNLILGKLYCDHYGTMRIQGNRDYSCKLKFKEQSIIDRNPHQVHGIVQDKNGKTVATLFGKWDESMHYVSGDCAGKGKGYDSLSEAQVLWKRSKPPKFPTRYNFTRFAITLNELTPGLKEKLPPTDSRLRPDQRYLENGEYEMANSEKLRLEQRQRQARKMQESGWKPQWFSLDKASGTYRYLGGYWEARERGNWNSCPDIFGHIPSDHLFD</sequence>
<dbReference type="FunFam" id="3.30.70.3490:FF:000013">
    <property type="entry name" value="Oxysterol-binding protein-related protein 2A"/>
    <property type="match status" value="1"/>
</dbReference>
<feature type="region of interest" description="Disordered" evidence="7">
    <location>
        <begin position="11"/>
        <end position="74"/>
    </location>
</feature>
<dbReference type="InterPro" id="IPR037239">
    <property type="entry name" value="OSBP_sf"/>
</dbReference>
<dbReference type="Pfam" id="PF01237">
    <property type="entry name" value="Oxysterol_BP"/>
    <property type="match status" value="1"/>
</dbReference>
<dbReference type="Pfam" id="PF15413">
    <property type="entry name" value="PH_11"/>
    <property type="match status" value="1"/>
</dbReference>
<feature type="domain" description="PH" evidence="8">
    <location>
        <begin position="88"/>
        <end position="218"/>
    </location>
</feature>
<dbReference type="SUPFAM" id="SSF144000">
    <property type="entry name" value="Oxysterol-binding protein-like"/>
    <property type="match status" value="1"/>
</dbReference>
<keyword evidence="10" id="KW-1185">Reference proteome</keyword>
<keyword evidence="5" id="KW-0445">Lipid transport</keyword>
<accession>A0A834T7X5</accession>
<dbReference type="EMBL" id="JAAIUW010000009">
    <property type="protein sequence ID" value="KAF7816898.1"/>
    <property type="molecule type" value="Genomic_DNA"/>
</dbReference>
<comment type="caution">
    <text evidence="9">The sequence shown here is derived from an EMBL/GenBank/DDBJ whole genome shotgun (WGS) entry which is preliminary data.</text>
</comment>
<dbReference type="Gene3D" id="3.30.70.3490">
    <property type="match status" value="1"/>
</dbReference>
<evidence type="ECO:0000256" key="3">
    <source>
        <dbReference type="ARBA" id="ARBA00022448"/>
    </source>
</evidence>
<dbReference type="Gene3D" id="2.40.160.120">
    <property type="match status" value="1"/>
</dbReference>
<evidence type="ECO:0000256" key="2">
    <source>
        <dbReference type="ARBA" id="ARBA00008842"/>
    </source>
</evidence>
<reference evidence="9" key="1">
    <citation type="submission" date="2020-09" db="EMBL/GenBank/DDBJ databases">
        <title>Genome-Enabled Discovery of Anthraquinone Biosynthesis in Senna tora.</title>
        <authorList>
            <person name="Kang S.-H."/>
            <person name="Pandey R.P."/>
            <person name="Lee C.-M."/>
            <person name="Sim J.-S."/>
            <person name="Jeong J.-T."/>
            <person name="Choi B.-S."/>
            <person name="Jung M."/>
            <person name="Ginzburg D."/>
            <person name="Zhao K."/>
            <person name="Won S.Y."/>
            <person name="Oh T.-J."/>
            <person name="Yu Y."/>
            <person name="Kim N.-H."/>
            <person name="Lee O.R."/>
            <person name="Lee T.-H."/>
            <person name="Bashyal P."/>
            <person name="Kim T.-S."/>
            <person name="Lee W.-H."/>
            <person name="Kawkins C."/>
            <person name="Kim C.-K."/>
            <person name="Kim J.S."/>
            <person name="Ahn B.O."/>
            <person name="Rhee S.Y."/>
            <person name="Sohng J.K."/>
        </authorList>
    </citation>
    <scope>NUCLEOTIDE SEQUENCE</scope>
    <source>
        <tissue evidence="9">Leaf</tissue>
    </source>
</reference>
<evidence type="ECO:0000256" key="5">
    <source>
        <dbReference type="ARBA" id="ARBA00023055"/>
    </source>
</evidence>
<evidence type="ECO:0000256" key="1">
    <source>
        <dbReference type="ARBA" id="ARBA00003361"/>
    </source>
</evidence>
<dbReference type="SMART" id="SM00233">
    <property type="entry name" value="PH"/>
    <property type="match status" value="1"/>
</dbReference>
<evidence type="ECO:0000259" key="8">
    <source>
        <dbReference type="PROSITE" id="PS50003"/>
    </source>
</evidence>
<gene>
    <name evidence="9" type="ORF">G2W53_030867</name>
</gene>
<dbReference type="InterPro" id="IPR000648">
    <property type="entry name" value="Oxysterol-bd"/>
</dbReference>
<dbReference type="InterPro" id="IPR011993">
    <property type="entry name" value="PH-like_dom_sf"/>
</dbReference>
<dbReference type="PROSITE" id="PS50003">
    <property type="entry name" value="PH_DOMAIN"/>
    <property type="match status" value="1"/>
</dbReference>
<keyword evidence="6" id="KW-0446">Lipid-binding</keyword>
<evidence type="ECO:0000256" key="6">
    <source>
        <dbReference type="ARBA" id="ARBA00023121"/>
    </source>
</evidence>
<evidence type="ECO:0000256" key="7">
    <source>
        <dbReference type="SAM" id="MobiDB-lite"/>
    </source>
</evidence>
<keyword evidence="3" id="KW-0813">Transport</keyword>
<dbReference type="Gene3D" id="2.30.29.30">
    <property type="entry name" value="Pleckstrin-homology domain (PH domain)/Phosphotyrosine-binding domain (PTB)"/>
    <property type="match status" value="1"/>
</dbReference>
<evidence type="ECO:0000256" key="4">
    <source>
        <dbReference type="ARBA" id="ARBA00023054"/>
    </source>
</evidence>
<dbReference type="PANTHER" id="PTHR10972:SF96">
    <property type="entry name" value="OXYSTEROL-BINDING PROTEIN-RELATED PROTEIN 1A-RELATED"/>
    <property type="match status" value="1"/>
</dbReference>